<sequence length="185" mass="19588">MRGACGMAAFPLPSSFSSWAVIVRILVTIEQPLAARTQSTQPLCGSVGIPSSKAQHTTAVHPSNRVAPTSVVSLTYARPVHDALRRLQHPGVSAEWNWKRQRRSAVNTLDDVVGATGETARRQGPAGEDHGWGYGKENRGHASQGPQRPSGTQNPGVASCRTVHGCVTKPLQGAATTGCFMLLTS</sequence>
<evidence type="ECO:0000313" key="2">
    <source>
        <dbReference type="EMBL" id="CCM02139.1"/>
    </source>
</evidence>
<name>J4H2U6_9APHY</name>
<dbReference type="AlphaFoldDB" id="J4H2U6"/>
<feature type="compositionally biased region" description="Basic and acidic residues" evidence="1">
    <location>
        <begin position="127"/>
        <end position="140"/>
    </location>
</feature>
<proteinExistence type="predicted"/>
<accession>J4H2U6</accession>
<dbReference type="InParanoid" id="J4H2U6"/>
<dbReference type="HOGENOM" id="CLU_1461343_0_0_1"/>
<dbReference type="GeneID" id="24097050"/>
<dbReference type="EMBL" id="HE797064">
    <property type="protein sequence ID" value="CCM02139.1"/>
    <property type="molecule type" value="Genomic_DNA"/>
</dbReference>
<dbReference type="RefSeq" id="XP_012181422.1">
    <property type="nucleotide sequence ID" value="XM_012326032.1"/>
</dbReference>
<reference evidence="2 3" key="1">
    <citation type="journal article" date="2012" name="Appl. Environ. Microbiol.">
        <title>Short-read sequencing for genomic analysis of the brown rot fungus Fibroporia radiculosa.</title>
        <authorList>
            <person name="Tang J.D."/>
            <person name="Perkins A.D."/>
            <person name="Sonstegard T.S."/>
            <person name="Schroeder S.G."/>
            <person name="Burgess S.C."/>
            <person name="Diehl S.V."/>
        </authorList>
    </citation>
    <scope>NUCLEOTIDE SEQUENCE [LARGE SCALE GENOMIC DNA]</scope>
    <source>
        <strain evidence="2 3">TFFH 294</strain>
    </source>
</reference>
<feature type="region of interest" description="Disordered" evidence="1">
    <location>
        <begin position="114"/>
        <end position="159"/>
    </location>
</feature>
<organism evidence="2 3">
    <name type="scientific">Fibroporia radiculosa</name>
    <dbReference type="NCBI Taxonomy" id="599839"/>
    <lineage>
        <taxon>Eukaryota</taxon>
        <taxon>Fungi</taxon>
        <taxon>Dikarya</taxon>
        <taxon>Basidiomycota</taxon>
        <taxon>Agaricomycotina</taxon>
        <taxon>Agaricomycetes</taxon>
        <taxon>Polyporales</taxon>
        <taxon>Fibroporiaceae</taxon>
        <taxon>Fibroporia</taxon>
    </lineage>
</organism>
<evidence type="ECO:0000313" key="3">
    <source>
        <dbReference type="Proteomes" id="UP000006352"/>
    </source>
</evidence>
<dbReference type="Proteomes" id="UP000006352">
    <property type="component" value="Unassembled WGS sequence"/>
</dbReference>
<feature type="compositionally biased region" description="Polar residues" evidence="1">
    <location>
        <begin position="144"/>
        <end position="156"/>
    </location>
</feature>
<protein>
    <submittedName>
        <fullName evidence="2">Uncharacterized protein</fullName>
    </submittedName>
</protein>
<keyword evidence="3" id="KW-1185">Reference proteome</keyword>
<gene>
    <name evidence="2" type="ORF">FIBRA_04216</name>
</gene>
<evidence type="ECO:0000256" key="1">
    <source>
        <dbReference type="SAM" id="MobiDB-lite"/>
    </source>
</evidence>